<dbReference type="InterPro" id="IPR005648">
    <property type="entry name" value="FlgD"/>
</dbReference>
<dbReference type="EMBL" id="BSOG01000002">
    <property type="protein sequence ID" value="GLR13097.1"/>
    <property type="molecule type" value="Genomic_DNA"/>
</dbReference>
<dbReference type="InterPro" id="IPR025963">
    <property type="entry name" value="FLgD_Tudor"/>
</dbReference>
<evidence type="ECO:0000256" key="3">
    <source>
        <dbReference type="ARBA" id="ARBA00022795"/>
    </source>
</evidence>
<dbReference type="Pfam" id="PF03963">
    <property type="entry name" value="FlgD"/>
    <property type="match status" value="1"/>
</dbReference>
<evidence type="ECO:0000256" key="5">
    <source>
        <dbReference type="RuleBase" id="RU362076"/>
    </source>
</evidence>
<evidence type="ECO:0000313" key="8">
    <source>
        <dbReference type="EMBL" id="GLR13097.1"/>
    </source>
</evidence>
<organism evidence="8 9">
    <name type="scientific">Chitinimonas prasina</name>
    <dbReference type="NCBI Taxonomy" id="1434937"/>
    <lineage>
        <taxon>Bacteria</taxon>
        <taxon>Pseudomonadati</taxon>
        <taxon>Pseudomonadota</taxon>
        <taxon>Betaproteobacteria</taxon>
        <taxon>Neisseriales</taxon>
        <taxon>Chitinibacteraceae</taxon>
        <taxon>Chitinimonas</taxon>
    </lineage>
</organism>
<dbReference type="Gene3D" id="2.30.30.910">
    <property type="match status" value="1"/>
</dbReference>
<evidence type="ECO:0000256" key="4">
    <source>
        <dbReference type="ARBA" id="ARBA00024746"/>
    </source>
</evidence>
<dbReference type="InterPro" id="IPR025965">
    <property type="entry name" value="FlgD/Vpr_Ig-like"/>
</dbReference>
<reference evidence="9" key="1">
    <citation type="journal article" date="2019" name="Int. J. Syst. Evol. Microbiol.">
        <title>The Global Catalogue of Microorganisms (GCM) 10K type strain sequencing project: providing services to taxonomists for standard genome sequencing and annotation.</title>
        <authorList>
            <consortium name="The Broad Institute Genomics Platform"/>
            <consortium name="The Broad Institute Genome Sequencing Center for Infectious Disease"/>
            <person name="Wu L."/>
            <person name="Ma J."/>
        </authorList>
    </citation>
    <scope>NUCLEOTIDE SEQUENCE [LARGE SCALE GENOMIC DNA]</scope>
    <source>
        <strain evidence="9">NBRC 110044</strain>
    </source>
</reference>
<dbReference type="RefSeq" id="WP_284196209.1">
    <property type="nucleotide sequence ID" value="NZ_BSOG01000002.1"/>
</dbReference>
<feature type="domain" description="FlgD Tudor-like" evidence="7">
    <location>
        <begin position="87"/>
        <end position="221"/>
    </location>
</feature>
<evidence type="ECO:0000256" key="1">
    <source>
        <dbReference type="ARBA" id="ARBA00010577"/>
    </source>
</evidence>
<evidence type="ECO:0000256" key="2">
    <source>
        <dbReference type="ARBA" id="ARBA00016013"/>
    </source>
</evidence>
<evidence type="ECO:0000313" key="9">
    <source>
        <dbReference type="Proteomes" id="UP001156706"/>
    </source>
</evidence>
<keyword evidence="3 5" id="KW-1005">Bacterial flagellum biogenesis</keyword>
<name>A0ABQ5YDQ2_9NEIS</name>
<accession>A0ABQ5YDQ2</accession>
<dbReference type="Proteomes" id="UP001156706">
    <property type="component" value="Unassembled WGS sequence"/>
</dbReference>
<dbReference type="Gene3D" id="2.60.40.4070">
    <property type="match status" value="1"/>
</dbReference>
<proteinExistence type="inferred from homology"/>
<comment type="similarity">
    <text evidence="1 5">Belongs to the FlgD family.</text>
</comment>
<evidence type="ECO:0000259" key="7">
    <source>
        <dbReference type="Pfam" id="PF13861"/>
    </source>
</evidence>
<protein>
    <recommendedName>
        <fullName evidence="2 5">Basal-body rod modification protein FlgD</fullName>
    </recommendedName>
</protein>
<dbReference type="Pfam" id="PF13861">
    <property type="entry name" value="FLgD_tudor"/>
    <property type="match status" value="1"/>
</dbReference>
<feature type="domain" description="FlgD/Vpr Ig-like" evidence="6">
    <location>
        <begin position="103"/>
        <end position="179"/>
    </location>
</feature>
<gene>
    <name evidence="8" type="primary">flgD</name>
    <name evidence="8" type="ORF">GCM10007907_18870</name>
</gene>
<dbReference type="Pfam" id="PF13860">
    <property type="entry name" value="FlgD_ig"/>
    <property type="match status" value="1"/>
</dbReference>
<sequence>MTTTTGVTNSADLFESINKARDNKSKSQETQDRFLKLLITQLQNQDPMNPMDSAESTSQMAQMSTVSGIENMNASITSMMATFNAAQSYQAAALIGKTVMVEGDTMQFDGSKPVTNEIDVPAEGGVVTVAIYDASNNKVDEIQLGKQPGGRQAVEWDGKGANGNSLPAGKYYISASVAQANGGNKQIPSYTYVKVDSVAMTGGTVNLRLTDGRVLPFGDVTSIM</sequence>
<keyword evidence="9" id="KW-1185">Reference proteome</keyword>
<comment type="function">
    <text evidence="4 5">Required for flagellar hook formation. May act as a scaffolding protein.</text>
</comment>
<comment type="caution">
    <text evidence="8">The sequence shown here is derived from an EMBL/GenBank/DDBJ whole genome shotgun (WGS) entry which is preliminary data.</text>
</comment>
<evidence type="ECO:0000259" key="6">
    <source>
        <dbReference type="Pfam" id="PF13860"/>
    </source>
</evidence>